<dbReference type="Gene3D" id="3.40.50.300">
    <property type="entry name" value="P-loop containing nucleotide triphosphate hydrolases"/>
    <property type="match status" value="1"/>
</dbReference>
<evidence type="ECO:0000313" key="6">
    <source>
        <dbReference type="EMBL" id="QDU60767.1"/>
    </source>
</evidence>
<accession>A0A518B1C7</accession>
<evidence type="ECO:0000256" key="3">
    <source>
        <dbReference type="ARBA" id="ARBA00022806"/>
    </source>
</evidence>
<evidence type="ECO:0000259" key="5">
    <source>
        <dbReference type="PROSITE" id="PS51206"/>
    </source>
</evidence>
<dbReference type="InterPro" id="IPR045455">
    <property type="entry name" value="NrS-1_pol-like_helicase"/>
</dbReference>
<name>A0A518B1C7_9BACT</name>
<keyword evidence="4" id="KW-0067">ATP-binding</keyword>
<dbReference type="GO" id="GO:0016787">
    <property type="term" value="F:hydrolase activity"/>
    <property type="evidence" value="ECO:0007669"/>
    <property type="project" value="UniProtKB-KW"/>
</dbReference>
<feature type="domain" description="SF3 helicase" evidence="5">
    <location>
        <begin position="457"/>
        <end position="617"/>
    </location>
</feature>
<dbReference type="SUPFAM" id="SSF52540">
    <property type="entry name" value="P-loop containing nucleoside triphosphate hydrolases"/>
    <property type="match status" value="1"/>
</dbReference>
<dbReference type="GO" id="GO:0005524">
    <property type="term" value="F:ATP binding"/>
    <property type="evidence" value="ECO:0007669"/>
    <property type="project" value="UniProtKB-KW"/>
</dbReference>
<dbReference type="InterPro" id="IPR014818">
    <property type="entry name" value="Phage/plasmid_primase_P4_C"/>
</dbReference>
<dbReference type="CDD" id="cd01029">
    <property type="entry name" value="TOPRIM_primases"/>
    <property type="match status" value="1"/>
</dbReference>
<dbReference type="Proteomes" id="UP000317093">
    <property type="component" value="Chromosome"/>
</dbReference>
<dbReference type="Pfam" id="PF03288">
    <property type="entry name" value="Pox_D5"/>
    <property type="match status" value="1"/>
</dbReference>
<evidence type="ECO:0000313" key="7">
    <source>
        <dbReference type="Proteomes" id="UP000317093"/>
    </source>
</evidence>
<evidence type="ECO:0000256" key="4">
    <source>
        <dbReference type="ARBA" id="ARBA00022840"/>
    </source>
</evidence>
<evidence type="ECO:0000256" key="1">
    <source>
        <dbReference type="ARBA" id="ARBA00022741"/>
    </source>
</evidence>
<reference evidence="6 7" key="1">
    <citation type="submission" date="2019-02" db="EMBL/GenBank/DDBJ databases">
        <title>Deep-cultivation of Planctomycetes and their phenomic and genomic characterization uncovers novel biology.</title>
        <authorList>
            <person name="Wiegand S."/>
            <person name="Jogler M."/>
            <person name="Boedeker C."/>
            <person name="Pinto D."/>
            <person name="Vollmers J."/>
            <person name="Rivas-Marin E."/>
            <person name="Kohn T."/>
            <person name="Peeters S.H."/>
            <person name="Heuer A."/>
            <person name="Rast P."/>
            <person name="Oberbeckmann S."/>
            <person name="Bunk B."/>
            <person name="Jeske O."/>
            <person name="Meyerdierks A."/>
            <person name="Storesund J.E."/>
            <person name="Kallscheuer N."/>
            <person name="Luecker S."/>
            <person name="Lage O.M."/>
            <person name="Pohl T."/>
            <person name="Merkel B.J."/>
            <person name="Hornburger P."/>
            <person name="Mueller R.-W."/>
            <person name="Bruemmer F."/>
            <person name="Labrenz M."/>
            <person name="Spormann A.M."/>
            <person name="Op den Camp H."/>
            <person name="Overmann J."/>
            <person name="Amann R."/>
            <person name="Jetten M.S.M."/>
            <person name="Mascher T."/>
            <person name="Medema M.H."/>
            <person name="Devos D.P."/>
            <person name="Kaster A.-K."/>
            <person name="Ovreas L."/>
            <person name="Rohde M."/>
            <person name="Galperin M.Y."/>
            <person name="Jogler C."/>
        </authorList>
    </citation>
    <scope>NUCLEOTIDE SEQUENCE [LARGE SCALE GENOMIC DNA]</scope>
    <source>
        <strain evidence="6 7">Pan216</strain>
    </source>
</reference>
<dbReference type="InterPro" id="IPR051620">
    <property type="entry name" value="ORF904-like_C"/>
</dbReference>
<keyword evidence="2" id="KW-0378">Hydrolase</keyword>
<keyword evidence="3" id="KW-0347">Helicase</keyword>
<dbReference type="GO" id="GO:0004386">
    <property type="term" value="F:helicase activity"/>
    <property type="evidence" value="ECO:0007669"/>
    <property type="project" value="UniProtKB-KW"/>
</dbReference>
<dbReference type="Gene3D" id="3.40.1360.10">
    <property type="match status" value="1"/>
</dbReference>
<dbReference type="KEGG" id="knv:Pan216_16180"/>
<dbReference type="InterPro" id="IPR006500">
    <property type="entry name" value="Helicase_put_C_phage/plasmid"/>
</dbReference>
<dbReference type="EMBL" id="CP036279">
    <property type="protein sequence ID" value="QDU60767.1"/>
    <property type="molecule type" value="Genomic_DNA"/>
</dbReference>
<dbReference type="InterPro" id="IPR004968">
    <property type="entry name" value="DNA_primase/NTPase_C"/>
</dbReference>
<keyword evidence="1" id="KW-0547">Nucleotide-binding</keyword>
<evidence type="ECO:0000256" key="2">
    <source>
        <dbReference type="ARBA" id="ARBA00022801"/>
    </source>
</evidence>
<dbReference type="SMART" id="SM00885">
    <property type="entry name" value="D5_N"/>
    <property type="match status" value="1"/>
</dbReference>
<dbReference type="InterPro" id="IPR014015">
    <property type="entry name" value="Helicase_SF3_DNA-vir"/>
</dbReference>
<dbReference type="PROSITE" id="PS51206">
    <property type="entry name" value="SF3_HELICASE_1"/>
    <property type="match status" value="1"/>
</dbReference>
<sequence length="740" mass="82440">MDGGGPQRIVKMDLATELPIDRVLSRLEGVRQTGEHQWEARCPAHEDRTASLSVGVGDRGQVLVHCHTGCSMPLITKAIGLHPRDLCAPTKPRKEIAATYNYVDESGKLLFQAVRMKPKDFRQRVPDGSGGWRWKLNGARRVLYRLPELLAAAPSEIVFVVEGEKDANRLTSLGLVSTCNAGGAGKWRREYAESLEGRHVVIIPDNDDPGRDHAGKVAASLSGVAATVKALELPDLPPKGDVSDWLDAGHSVNELRALVADADEWEPSERKEKSSRVAFEANANPIDKLCAVENLSDVGNGRRLVHRFGDSIRYCHPWSKWLIWTGSHWSVDDSGTIRHLAHQAAKAVLSEAMAVKDEELRKDLAGWAIKSEVTSRLDHMIKESAAIPGVPIGPERLNAEPWLLPCPNGTVNLRTGDLRPHRREDYLTAVCPTNYDENAECPRWEEFLGEIFAGSEDLIDFIWKSFGIWLTGTTTEQALWFLWGTGSNGKSVFTETVMHVLGDDYAAPAPDGLLTVKNTDDHPTLRAMLFAKRFVAAVETEEGRRLNETAVKLLTGGDKIACRRMREDWWDFTPTHKLVMVGNHKPRVRGQDHAIWRRIRLIPFTVTIPDERQDKQLPQKLRDEAPGILAWAVRGCLAWQKDGLGLPDVVKTATAQYRAAEDVIGQFIEDECVTGNPSFRVRFSDLYKRYKDWCDEAGERQVSSKKLGQILIERGFEQGTTAYRSYVGIALENKGEIGNG</sequence>
<keyword evidence="7" id="KW-1185">Reference proteome</keyword>
<dbReference type="InterPro" id="IPR027417">
    <property type="entry name" value="P-loop_NTPase"/>
</dbReference>
<dbReference type="PANTHER" id="PTHR35372">
    <property type="entry name" value="ATP BINDING PROTEIN-RELATED"/>
    <property type="match status" value="1"/>
</dbReference>
<proteinExistence type="predicted"/>
<dbReference type="NCBIfam" id="TIGR01613">
    <property type="entry name" value="primase_Cterm"/>
    <property type="match status" value="1"/>
</dbReference>
<organism evidence="6 7">
    <name type="scientific">Kolteria novifilia</name>
    <dbReference type="NCBI Taxonomy" id="2527975"/>
    <lineage>
        <taxon>Bacteria</taxon>
        <taxon>Pseudomonadati</taxon>
        <taxon>Planctomycetota</taxon>
        <taxon>Planctomycetia</taxon>
        <taxon>Kolteriales</taxon>
        <taxon>Kolteriaceae</taxon>
        <taxon>Kolteria</taxon>
    </lineage>
</organism>
<dbReference type="Pfam" id="PF08706">
    <property type="entry name" value="D5_N"/>
    <property type="match status" value="1"/>
</dbReference>
<dbReference type="InterPro" id="IPR034154">
    <property type="entry name" value="TOPRIM_DnaG/twinkle"/>
</dbReference>
<protein>
    <recommendedName>
        <fullName evidence="5">SF3 helicase domain-containing protein</fullName>
    </recommendedName>
</protein>
<dbReference type="AlphaFoldDB" id="A0A518B1C7"/>
<dbReference type="PANTHER" id="PTHR35372:SF2">
    <property type="entry name" value="SF3 HELICASE DOMAIN-CONTAINING PROTEIN"/>
    <property type="match status" value="1"/>
</dbReference>
<dbReference type="Pfam" id="PF19263">
    <property type="entry name" value="DUF5906"/>
    <property type="match status" value="1"/>
</dbReference>
<gene>
    <name evidence="6" type="ORF">Pan216_16180</name>
</gene>
<dbReference type="OrthoDB" id="288091at2"/>